<dbReference type="Proteomes" id="UP001215280">
    <property type="component" value="Unassembled WGS sequence"/>
</dbReference>
<keyword evidence="2" id="KW-1185">Reference proteome</keyword>
<accession>A0AAD7MIQ8</accession>
<name>A0AAD7MIQ8_9AGAR</name>
<comment type="caution">
    <text evidence="1">The sequence shown here is derived from an EMBL/GenBank/DDBJ whole genome shotgun (WGS) entry which is preliminary data.</text>
</comment>
<sequence length="284" mass="31721">MASRQPRGGGGLSADLWRESTKGCRLRRSAKCQEAGRCSWYWQTYPAGPREPARAFKFHNPGDEADRRWRSSVPDTRVIWQNIASPEYRLPADEIIGASDNKIQIRGGFISGSRKNTAHFGKQVETGNPGRILKTRDRVTEMSRWSALTVPEETLLGDVRDVRIDHRATDHALRNLGESSRLTNHRVSAKDIREEPRLSNEGEAQIEYKVGRAGLAGQGAGEEPARGFGLFGPGQSSAELDWSPRATNMKFMFEFDAYQNVLWPSGLLADLESRERGSRVAPVD</sequence>
<evidence type="ECO:0000313" key="2">
    <source>
        <dbReference type="Proteomes" id="UP001215280"/>
    </source>
</evidence>
<reference evidence="1" key="1">
    <citation type="submission" date="2023-03" db="EMBL/GenBank/DDBJ databases">
        <title>Massive genome expansion in bonnet fungi (Mycena s.s.) driven by repeated elements and novel gene families across ecological guilds.</title>
        <authorList>
            <consortium name="Lawrence Berkeley National Laboratory"/>
            <person name="Harder C.B."/>
            <person name="Miyauchi S."/>
            <person name="Viragh M."/>
            <person name="Kuo A."/>
            <person name="Thoen E."/>
            <person name="Andreopoulos B."/>
            <person name="Lu D."/>
            <person name="Skrede I."/>
            <person name="Drula E."/>
            <person name="Henrissat B."/>
            <person name="Morin E."/>
            <person name="Kohler A."/>
            <person name="Barry K."/>
            <person name="LaButti K."/>
            <person name="Morin E."/>
            <person name="Salamov A."/>
            <person name="Lipzen A."/>
            <person name="Mereny Z."/>
            <person name="Hegedus B."/>
            <person name="Baldrian P."/>
            <person name="Stursova M."/>
            <person name="Weitz H."/>
            <person name="Taylor A."/>
            <person name="Grigoriev I.V."/>
            <person name="Nagy L.G."/>
            <person name="Martin F."/>
            <person name="Kauserud H."/>
        </authorList>
    </citation>
    <scope>NUCLEOTIDE SEQUENCE</scope>
    <source>
        <strain evidence="1">CBHHK188m</strain>
    </source>
</reference>
<evidence type="ECO:0000313" key="1">
    <source>
        <dbReference type="EMBL" id="KAJ7718115.1"/>
    </source>
</evidence>
<gene>
    <name evidence="1" type="ORF">DFH07DRAFT_785007</name>
</gene>
<proteinExistence type="predicted"/>
<organism evidence="1 2">
    <name type="scientific">Mycena maculata</name>
    <dbReference type="NCBI Taxonomy" id="230809"/>
    <lineage>
        <taxon>Eukaryota</taxon>
        <taxon>Fungi</taxon>
        <taxon>Dikarya</taxon>
        <taxon>Basidiomycota</taxon>
        <taxon>Agaricomycotina</taxon>
        <taxon>Agaricomycetes</taxon>
        <taxon>Agaricomycetidae</taxon>
        <taxon>Agaricales</taxon>
        <taxon>Marasmiineae</taxon>
        <taxon>Mycenaceae</taxon>
        <taxon>Mycena</taxon>
    </lineage>
</organism>
<protein>
    <submittedName>
        <fullName evidence="1">Uncharacterized protein</fullName>
    </submittedName>
</protein>
<dbReference type="EMBL" id="JARJLG010000310">
    <property type="protein sequence ID" value="KAJ7718115.1"/>
    <property type="molecule type" value="Genomic_DNA"/>
</dbReference>
<dbReference type="AlphaFoldDB" id="A0AAD7MIQ8"/>